<dbReference type="eggNOG" id="COG1487">
    <property type="taxonomic scope" value="Bacteria"/>
</dbReference>
<comment type="function">
    <text evidence="8">Toxic component of a toxin-antitoxin (TA) system. An RNase.</text>
</comment>
<keyword evidence="6 8" id="KW-0460">Magnesium</keyword>
<protein>
    <recommendedName>
        <fullName evidence="8">Ribonuclease VapC</fullName>
        <shortName evidence="8">RNase VapC</shortName>
        <ecNumber evidence="8">3.1.-.-</ecNumber>
    </recommendedName>
    <alternativeName>
        <fullName evidence="8">Toxin VapC</fullName>
    </alternativeName>
</protein>
<dbReference type="EMBL" id="CP009571">
    <property type="protein sequence ID" value="AIT06071.1"/>
    <property type="molecule type" value="Genomic_DNA"/>
</dbReference>
<comment type="cofactor">
    <cofactor evidence="1 8">
        <name>Mg(2+)</name>
        <dbReference type="ChEBI" id="CHEBI:18420"/>
    </cofactor>
</comment>
<keyword evidence="11" id="KW-1185">Reference proteome</keyword>
<dbReference type="Proteomes" id="UP000033200">
    <property type="component" value="Chromosome"/>
</dbReference>
<evidence type="ECO:0000256" key="8">
    <source>
        <dbReference type="HAMAP-Rule" id="MF_00265"/>
    </source>
</evidence>
<dbReference type="InterPro" id="IPR002716">
    <property type="entry name" value="PIN_dom"/>
</dbReference>
<dbReference type="EC" id="3.1.-.-" evidence="8"/>
<evidence type="ECO:0000256" key="3">
    <source>
        <dbReference type="ARBA" id="ARBA00022722"/>
    </source>
</evidence>
<dbReference type="GO" id="GO:0016787">
    <property type="term" value="F:hydrolase activity"/>
    <property type="evidence" value="ECO:0007669"/>
    <property type="project" value="UniProtKB-KW"/>
</dbReference>
<dbReference type="KEGG" id="stax:MC45_06295"/>
<evidence type="ECO:0000313" key="11">
    <source>
        <dbReference type="Proteomes" id="UP000033200"/>
    </source>
</evidence>
<organism evidence="10 11">
    <name type="scientific">Sphingomonas taxi</name>
    <dbReference type="NCBI Taxonomy" id="1549858"/>
    <lineage>
        <taxon>Bacteria</taxon>
        <taxon>Pseudomonadati</taxon>
        <taxon>Pseudomonadota</taxon>
        <taxon>Alphaproteobacteria</taxon>
        <taxon>Sphingomonadales</taxon>
        <taxon>Sphingomonadaceae</taxon>
        <taxon>Sphingomonas</taxon>
    </lineage>
</organism>
<reference evidence="10 11" key="1">
    <citation type="submission" date="2014-09" db="EMBL/GenBank/DDBJ databases">
        <title>Using Illumina technology Improving SMRT sequencing Genome Assembly by RASTools.</title>
        <authorList>
            <person name="Zhou Y."/>
            <person name="Ma T."/>
            <person name="Liu T."/>
        </authorList>
    </citation>
    <scope>NUCLEOTIDE SEQUENCE [LARGE SCALE GENOMIC DNA]</scope>
    <source>
        <strain evidence="10 11">ATCC 55669</strain>
    </source>
</reference>
<proteinExistence type="inferred from homology"/>
<dbReference type="AlphaFoldDB" id="A0A097EEW2"/>
<dbReference type="HOGENOM" id="CLU_118482_5_3_5"/>
<evidence type="ECO:0000256" key="5">
    <source>
        <dbReference type="ARBA" id="ARBA00022801"/>
    </source>
</evidence>
<name>A0A097EEW2_9SPHN</name>
<dbReference type="RefSeq" id="WP_038660895.1">
    <property type="nucleotide sequence ID" value="NZ_CP009571.1"/>
</dbReference>
<dbReference type="PANTHER" id="PTHR33653">
    <property type="entry name" value="RIBONUCLEASE VAPC2"/>
    <property type="match status" value="1"/>
</dbReference>
<dbReference type="GO" id="GO:0000287">
    <property type="term" value="F:magnesium ion binding"/>
    <property type="evidence" value="ECO:0007669"/>
    <property type="project" value="UniProtKB-UniRule"/>
</dbReference>
<sequence>MYLLDTNVCIDFAKARSDVLRARIRARNGQGMSLSAITLAELRYGAARPEADPSDEARLDIFVSVLAVHDFGRAAAESYARLAGTMPFQRHSFDRLIAAHALALDLTLVTNNTRHFADIPGLRVENWTR</sequence>
<dbReference type="Pfam" id="PF01850">
    <property type="entry name" value="PIN"/>
    <property type="match status" value="1"/>
</dbReference>
<evidence type="ECO:0000256" key="2">
    <source>
        <dbReference type="ARBA" id="ARBA00022649"/>
    </source>
</evidence>
<dbReference type="CDD" id="cd18736">
    <property type="entry name" value="PIN_CcVapC1-like"/>
    <property type="match status" value="1"/>
</dbReference>
<evidence type="ECO:0000313" key="10">
    <source>
        <dbReference type="EMBL" id="AIT06071.1"/>
    </source>
</evidence>
<dbReference type="SUPFAM" id="SSF88723">
    <property type="entry name" value="PIN domain-like"/>
    <property type="match status" value="1"/>
</dbReference>
<dbReference type="GO" id="GO:0090729">
    <property type="term" value="F:toxin activity"/>
    <property type="evidence" value="ECO:0007669"/>
    <property type="project" value="UniProtKB-KW"/>
</dbReference>
<keyword evidence="3 8" id="KW-0540">Nuclease</keyword>
<gene>
    <name evidence="8" type="primary">vapC</name>
    <name evidence="10" type="ORF">MC45_06295</name>
</gene>
<feature type="domain" description="PIN" evidence="9">
    <location>
        <begin position="2"/>
        <end position="120"/>
    </location>
</feature>
<dbReference type="InterPro" id="IPR050556">
    <property type="entry name" value="Type_II_TA_system_RNase"/>
</dbReference>
<evidence type="ECO:0000256" key="4">
    <source>
        <dbReference type="ARBA" id="ARBA00022723"/>
    </source>
</evidence>
<keyword evidence="2 8" id="KW-1277">Toxin-antitoxin system</keyword>
<accession>A0A097EEW2</accession>
<evidence type="ECO:0000256" key="7">
    <source>
        <dbReference type="ARBA" id="ARBA00038093"/>
    </source>
</evidence>
<dbReference type="InterPro" id="IPR022907">
    <property type="entry name" value="VapC_family"/>
</dbReference>
<dbReference type="PANTHER" id="PTHR33653:SF1">
    <property type="entry name" value="RIBONUCLEASE VAPC2"/>
    <property type="match status" value="1"/>
</dbReference>
<evidence type="ECO:0000256" key="1">
    <source>
        <dbReference type="ARBA" id="ARBA00001946"/>
    </source>
</evidence>
<keyword evidence="4 8" id="KW-0479">Metal-binding</keyword>
<feature type="binding site" evidence="8">
    <location>
        <position position="5"/>
    </location>
    <ligand>
        <name>Mg(2+)</name>
        <dbReference type="ChEBI" id="CHEBI:18420"/>
    </ligand>
</feature>
<feature type="binding site" evidence="8">
    <location>
        <position position="94"/>
    </location>
    <ligand>
        <name>Mg(2+)</name>
        <dbReference type="ChEBI" id="CHEBI:18420"/>
    </ligand>
</feature>
<keyword evidence="8" id="KW-0800">Toxin</keyword>
<evidence type="ECO:0000259" key="9">
    <source>
        <dbReference type="Pfam" id="PF01850"/>
    </source>
</evidence>
<dbReference type="HAMAP" id="MF_00265">
    <property type="entry name" value="VapC_Nob1"/>
    <property type="match status" value="1"/>
</dbReference>
<keyword evidence="5 8" id="KW-0378">Hydrolase</keyword>
<dbReference type="InterPro" id="IPR029060">
    <property type="entry name" value="PIN-like_dom_sf"/>
</dbReference>
<evidence type="ECO:0000256" key="6">
    <source>
        <dbReference type="ARBA" id="ARBA00022842"/>
    </source>
</evidence>
<dbReference type="STRING" id="1549858.MC45_06295"/>
<dbReference type="Gene3D" id="3.40.50.1010">
    <property type="entry name" value="5'-nuclease"/>
    <property type="match status" value="1"/>
</dbReference>
<dbReference type="GO" id="GO:0004540">
    <property type="term" value="F:RNA nuclease activity"/>
    <property type="evidence" value="ECO:0007669"/>
    <property type="project" value="InterPro"/>
</dbReference>
<comment type="similarity">
    <text evidence="7 8">Belongs to the PINc/VapC protein family.</text>
</comment>